<organism evidence="1 2">
    <name type="scientific">Cetraspora pellucida</name>
    <dbReference type="NCBI Taxonomy" id="1433469"/>
    <lineage>
        <taxon>Eukaryota</taxon>
        <taxon>Fungi</taxon>
        <taxon>Fungi incertae sedis</taxon>
        <taxon>Mucoromycota</taxon>
        <taxon>Glomeromycotina</taxon>
        <taxon>Glomeromycetes</taxon>
        <taxon>Diversisporales</taxon>
        <taxon>Gigasporaceae</taxon>
        <taxon>Cetraspora</taxon>
    </lineage>
</organism>
<dbReference type="EMBL" id="CAJVQA010021484">
    <property type="protein sequence ID" value="CAG8769209.1"/>
    <property type="molecule type" value="Genomic_DNA"/>
</dbReference>
<keyword evidence="2" id="KW-1185">Reference proteome</keyword>
<evidence type="ECO:0000313" key="1">
    <source>
        <dbReference type="EMBL" id="CAG8769209.1"/>
    </source>
</evidence>
<dbReference type="Proteomes" id="UP000789759">
    <property type="component" value="Unassembled WGS sequence"/>
</dbReference>
<gene>
    <name evidence="1" type="ORF">CPELLU_LOCUS15769</name>
</gene>
<feature type="non-terminal residue" evidence="1">
    <location>
        <position position="1"/>
    </location>
</feature>
<protein>
    <submittedName>
        <fullName evidence="1">20362_t:CDS:1</fullName>
    </submittedName>
</protein>
<dbReference type="OrthoDB" id="10485870at2759"/>
<accession>A0A9N9J885</accession>
<name>A0A9N9J885_9GLOM</name>
<sequence length="69" mass="7990">QLENEIEKISFANIIEYISNKIANLEENSSISFNLCIELDDNMLINASNDIKLLIKLIVDEIEEEDEYI</sequence>
<comment type="caution">
    <text evidence="1">The sequence shown here is derived from an EMBL/GenBank/DDBJ whole genome shotgun (WGS) entry which is preliminary data.</text>
</comment>
<reference evidence="1" key="1">
    <citation type="submission" date="2021-06" db="EMBL/GenBank/DDBJ databases">
        <authorList>
            <person name="Kallberg Y."/>
            <person name="Tangrot J."/>
            <person name="Rosling A."/>
        </authorList>
    </citation>
    <scope>NUCLEOTIDE SEQUENCE</scope>
    <source>
        <strain evidence="1">FL966</strain>
    </source>
</reference>
<evidence type="ECO:0000313" key="2">
    <source>
        <dbReference type="Proteomes" id="UP000789759"/>
    </source>
</evidence>
<dbReference type="AlphaFoldDB" id="A0A9N9J885"/>
<proteinExistence type="predicted"/>